<name>A0A931NES8_9BURK</name>
<evidence type="ECO:0008006" key="4">
    <source>
        <dbReference type="Google" id="ProtNLM"/>
    </source>
</evidence>
<dbReference type="PROSITE" id="PS50005">
    <property type="entry name" value="TPR"/>
    <property type="match status" value="1"/>
</dbReference>
<dbReference type="InterPro" id="IPR019734">
    <property type="entry name" value="TPR_rpt"/>
</dbReference>
<comment type="caution">
    <text evidence="2">The sequence shown here is derived from an EMBL/GenBank/DDBJ whole genome shotgun (WGS) entry which is preliminary data.</text>
</comment>
<gene>
    <name evidence="2" type="ORF">I7X39_14065</name>
</gene>
<keyword evidence="1" id="KW-0802">TPR repeat</keyword>
<dbReference type="RefSeq" id="WP_198111798.1">
    <property type="nucleotide sequence ID" value="NZ_JAEDAK010000009.1"/>
</dbReference>
<dbReference type="Proteomes" id="UP000613266">
    <property type="component" value="Unassembled WGS sequence"/>
</dbReference>
<evidence type="ECO:0000313" key="2">
    <source>
        <dbReference type="EMBL" id="MBH9578027.1"/>
    </source>
</evidence>
<dbReference type="EMBL" id="JAEDAK010000009">
    <property type="protein sequence ID" value="MBH9578027.1"/>
    <property type="molecule type" value="Genomic_DNA"/>
</dbReference>
<protein>
    <recommendedName>
        <fullName evidence="4">Tetratricopeptide repeat protein</fullName>
    </recommendedName>
</protein>
<keyword evidence="3" id="KW-1185">Reference proteome</keyword>
<dbReference type="SUPFAM" id="SSF48452">
    <property type="entry name" value="TPR-like"/>
    <property type="match status" value="1"/>
</dbReference>
<dbReference type="InterPro" id="IPR011990">
    <property type="entry name" value="TPR-like_helical_dom_sf"/>
</dbReference>
<reference evidence="2" key="1">
    <citation type="submission" date="2020-12" db="EMBL/GenBank/DDBJ databases">
        <title>The genome sequence of Inhella sp. 1Y17.</title>
        <authorList>
            <person name="Liu Y."/>
        </authorList>
    </citation>
    <scope>NUCLEOTIDE SEQUENCE</scope>
    <source>
        <strain evidence="2">1Y17</strain>
    </source>
</reference>
<evidence type="ECO:0000256" key="1">
    <source>
        <dbReference type="PROSITE-ProRule" id="PRU00339"/>
    </source>
</evidence>
<organism evidence="2 3">
    <name type="scientific">Inhella proteolytica</name>
    <dbReference type="NCBI Taxonomy" id="2795029"/>
    <lineage>
        <taxon>Bacteria</taxon>
        <taxon>Pseudomonadati</taxon>
        <taxon>Pseudomonadota</taxon>
        <taxon>Betaproteobacteria</taxon>
        <taxon>Burkholderiales</taxon>
        <taxon>Sphaerotilaceae</taxon>
        <taxon>Inhella</taxon>
    </lineage>
</organism>
<proteinExistence type="predicted"/>
<dbReference type="AlphaFoldDB" id="A0A931NES8"/>
<accession>A0A931NES8</accession>
<evidence type="ECO:0000313" key="3">
    <source>
        <dbReference type="Proteomes" id="UP000613266"/>
    </source>
</evidence>
<dbReference type="Gene3D" id="1.25.40.10">
    <property type="entry name" value="Tetratricopeptide repeat domain"/>
    <property type="match status" value="1"/>
</dbReference>
<sequence length="403" mass="43763">MTHPQFLANLGALWLEEGEPSQALIWLERSLLLDPGHLGAQADHALALAALGQPAARDALAEAWRARRDVPEALRARLLPAPISASAPLPAVRLGAAVQDGWVAYRELSTLAGYESNLNQSPKLYEITLTPPTGPEPIDLESPLLPRRGAAVTTDLSWQLARSPEAGRIVRLGVNLGGRFAPGEAATNWRHIQLAGSVSQQWAPWRAQLDAGAGWVGGALNEPYRLVRLAASLERTALGCGFRASIDAESRTQSNTRVLDGRAAALSISSTCTLWGQRHWNWGLALRGAVDEPVNPNRAGGRQDLASLGVRLQGALPGQARLDTSLRYSQTRDREGYSPLLADNARRHLKQSQFNLELSKPTQLSVLFDAEAVVQLSLTHQSSNLPLFRYHAGSLYTGLRWAW</sequence>
<feature type="repeat" description="TPR" evidence="1">
    <location>
        <begin position="4"/>
        <end position="37"/>
    </location>
</feature>